<feature type="transmembrane region" description="Helical" evidence="5">
    <location>
        <begin position="34"/>
        <end position="56"/>
    </location>
</feature>
<dbReference type="GO" id="GO:0048038">
    <property type="term" value="F:quinone binding"/>
    <property type="evidence" value="ECO:0007669"/>
    <property type="project" value="InterPro"/>
</dbReference>
<dbReference type="GO" id="GO:0016020">
    <property type="term" value="C:membrane"/>
    <property type="evidence" value="ECO:0007669"/>
    <property type="project" value="InterPro"/>
</dbReference>
<dbReference type="GO" id="GO:0016614">
    <property type="term" value="F:oxidoreductase activity, acting on CH-OH group of donors"/>
    <property type="evidence" value="ECO:0007669"/>
    <property type="project" value="InterPro"/>
</dbReference>
<gene>
    <name evidence="7" type="ORF">DJ021_10065</name>
</gene>
<proteinExistence type="inferred from homology"/>
<keyword evidence="5" id="KW-0812">Transmembrane</keyword>
<dbReference type="InterPro" id="IPR017511">
    <property type="entry name" value="PQQ_mDH"/>
</dbReference>
<evidence type="ECO:0000313" key="7">
    <source>
        <dbReference type="EMBL" id="RAK61769.1"/>
    </source>
</evidence>
<dbReference type="Gene3D" id="2.140.10.10">
    <property type="entry name" value="Quinoprotein alcohol dehydrogenase-like superfamily"/>
    <property type="match status" value="2"/>
</dbReference>
<dbReference type="CDD" id="cd10280">
    <property type="entry name" value="PQQ_mGDH"/>
    <property type="match status" value="1"/>
</dbReference>
<evidence type="ECO:0000256" key="2">
    <source>
        <dbReference type="ARBA" id="ARBA00008156"/>
    </source>
</evidence>
<dbReference type="EMBL" id="QFYP01000001">
    <property type="protein sequence ID" value="RAK61769.1"/>
    <property type="molecule type" value="Genomic_DNA"/>
</dbReference>
<dbReference type="AlphaFoldDB" id="A0A328B4H1"/>
<dbReference type="InterPro" id="IPR018391">
    <property type="entry name" value="PQQ_b-propeller_rpt"/>
</dbReference>
<keyword evidence="5" id="KW-0472">Membrane</keyword>
<reference evidence="8" key="1">
    <citation type="submission" date="2018-05" db="EMBL/GenBank/DDBJ databases">
        <authorList>
            <person name="Li X."/>
        </authorList>
    </citation>
    <scope>NUCLEOTIDE SEQUENCE [LARGE SCALE GENOMIC DNA]</scope>
    <source>
        <strain evidence="8">HKS-05</strain>
    </source>
</reference>
<dbReference type="Pfam" id="PF01011">
    <property type="entry name" value="PQQ"/>
    <property type="match status" value="1"/>
</dbReference>
<feature type="region of interest" description="Disordered" evidence="4">
    <location>
        <begin position="415"/>
        <end position="439"/>
    </location>
</feature>
<name>A0A328B4H1_9CAUL</name>
<dbReference type="InterPro" id="IPR011047">
    <property type="entry name" value="Quinoprotein_ADH-like_sf"/>
</dbReference>
<sequence>MAAALAAWLSLALPVAQDKRRPGRNWLVGAAPRGAVRLVLITCAVVAVAALGQYGLSRFVPVAAAKHDGAAALDDGQVWSTFNGDLMAQKASSASQVTPQNVRRLALAWELRTGDVTNGRGSRPPTDWSATPLFVNHTVYVGTPFHRIFAVAPDTGKVRWVYDPHSRLQPVTQSELKGRGVAYWQAQAPQPGQPCQKMVYVGTLEGLLHGVDADTGRRCAGFGRGGVLDVNQWNTTNPKWPLSQLQPPTVYKDTLFIGWSGKDWAEEVAPPGTVFAIDARTGALKWTFHALTPQAAASSGTANVWASMSVDPKAGVVYVPVSSPSPDFYGGRRKGRLPFANSVTALDAATGRVVWSRQLVHHDLWDYDVNSAPVLIDLRRNGEVVPALVQSTKQGMFFVLNRLTGEPIFPIEERPVPESDVPGEEAAPTQPFTATPEPVTPHRWPGVSAFGDIFSLGQCSRDAARLRYDGRFTPPSLGAGALIYPGTAGGVQWGGGAVDPASQTYVVNSSSIAMIVQLLSRADYDATTGTSKASGYYPMEGSPYGVRQTYFLNWLRAPCWKPPYGTLSAYDLGSGGLLWRVPFGAVQKWGFFMPKSWGSVTMGAPLVTRTGIVFIGASMDSRVRAMDLRTGAELWSARVDAPAVANPATYTYKGRQYVLFTAGGNSIMSRRVGDQLAAFALPSGR</sequence>
<dbReference type="Proteomes" id="UP000249842">
    <property type="component" value="Unassembled WGS sequence"/>
</dbReference>
<comment type="caution">
    <text evidence="7">The sequence shown here is derived from an EMBL/GenBank/DDBJ whole genome shotgun (WGS) entry which is preliminary data.</text>
</comment>
<keyword evidence="3" id="KW-0560">Oxidoreductase</keyword>
<comment type="cofactor">
    <cofactor evidence="1">
        <name>pyrroloquinoline quinone</name>
        <dbReference type="ChEBI" id="CHEBI:58442"/>
    </cofactor>
</comment>
<comment type="similarity">
    <text evidence="2">Belongs to the bacterial PQQ dehydrogenase family.</text>
</comment>
<protein>
    <submittedName>
        <fullName evidence="7">Pyrroloquinoline quinone-dependent dehydrogenase</fullName>
    </submittedName>
</protein>
<dbReference type="PANTHER" id="PTHR32303">
    <property type="entry name" value="QUINOPROTEIN ALCOHOL DEHYDROGENASE (CYTOCHROME C)"/>
    <property type="match status" value="1"/>
</dbReference>
<dbReference type="SUPFAM" id="SSF50998">
    <property type="entry name" value="Quinoprotein alcohol dehydrogenase-like"/>
    <property type="match status" value="1"/>
</dbReference>
<evidence type="ECO:0000256" key="1">
    <source>
        <dbReference type="ARBA" id="ARBA00001931"/>
    </source>
</evidence>
<dbReference type="SMART" id="SM00564">
    <property type="entry name" value="PQQ"/>
    <property type="match status" value="5"/>
</dbReference>
<evidence type="ECO:0000256" key="3">
    <source>
        <dbReference type="ARBA" id="ARBA00023002"/>
    </source>
</evidence>
<dbReference type="InterPro" id="IPR002372">
    <property type="entry name" value="PQQ_rpt_dom"/>
</dbReference>
<dbReference type="PANTHER" id="PTHR32303:SF4">
    <property type="entry name" value="QUINOPROTEIN GLUCOSE DEHYDROGENASE"/>
    <property type="match status" value="1"/>
</dbReference>
<organism evidence="7 8">
    <name type="scientific">Phenylobacterium hankyongense</name>
    <dbReference type="NCBI Taxonomy" id="1813876"/>
    <lineage>
        <taxon>Bacteria</taxon>
        <taxon>Pseudomonadati</taxon>
        <taxon>Pseudomonadota</taxon>
        <taxon>Alphaproteobacteria</taxon>
        <taxon>Caulobacterales</taxon>
        <taxon>Caulobacteraceae</taxon>
        <taxon>Phenylobacterium</taxon>
    </lineage>
</organism>
<feature type="domain" description="Pyrrolo-quinoline quinone repeat" evidence="6">
    <location>
        <begin position="79"/>
        <end position="658"/>
    </location>
</feature>
<evidence type="ECO:0000256" key="4">
    <source>
        <dbReference type="SAM" id="MobiDB-lite"/>
    </source>
</evidence>
<keyword evidence="5" id="KW-1133">Transmembrane helix</keyword>
<keyword evidence="8" id="KW-1185">Reference proteome</keyword>
<evidence type="ECO:0000313" key="8">
    <source>
        <dbReference type="Proteomes" id="UP000249842"/>
    </source>
</evidence>
<dbReference type="OrthoDB" id="9794322at2"/>
<evidence type="ECO:0000259" key="6">
    <source>
        <dbReference type="Pfam" id="PF01011"/>
    </source>
</evidence>
<accession>A0A328B4H1</accession>
<evidence type="ECO:0000256" key="5">
    <source>
        <dbReference type="SAM" id="Phobius"/>
    </source>
</evidence>